<dbReference type="InterPro" id="IPR013154">
    <property type="entry name" value="ADH-like_N"/>
</dbReference>
<proteinExistence type="predicted"/>
<dbReference type="EMBL" id="JADDOJ010000010">
    <property type="protein sequence ID" value="MBE7939770.1"/>
    <property type="molecule type" value="Genomic_DNA"/>
</dbReference>
<dbReference type="Gene3D" id="3.40.50.720">
    <property type="entry name" value="NAD(P)-binding Rossmann-like Domain"/>
    <property type="match status" value="1"/>
</dbReference>
<dbReference type="SMART" id="SM00829">
    <property type="entry name" value="PKS_ER"/>
    <property type="match status" value="1"/>
</dbReference>
<dbReference type="Proteomes" id="UP000715965">
    <property type="component" value="Unassembled WGS sequence"/>
</dbReference>
<comment type="caution">
    <text evidence="3">The sequence shown here is derived from an EMBL/GenBank/DDBJ whole genome shotgun (WGS) entry which is preliminary data.</text>
</comment>
<dbReference type="InterPro" id="IPR051603">
    <property type="entry name" value="Zinc-ADH_QOR/CCCR"/>
</dbReference>
<dbReference type="Pfam" id="PF00107">
    <property type="entry name" value="ADH_zinc_N"/>
    <property type="match status" value="1"/>
</dbReference>
<dbReference type="Gene3D" id="3.90.180.10">
    <property type="entry name" value="Medium-chain alcohol dehydrogenases, catalytic domain"/>
    <property type="match status" value="1"/>
</dbReference>
<dbReference type="InterPro" id="IPR036291">
    <property type="entry name" value="NAD(P)-bd_dom_sf"/>
</dbReference>
<organism evidence="3 4">
    <name type="scientific">Ramlibacter aquaticus</name>
    <dbReference type="NCBI Taxonomy" id="2780094"/>
    <lineage>
        <taxon>Bacteria</taxon>
        <taxon>Pseudomonadati</taxon>
        <taxon>Pseudomonadota</taxon>
        <taxon>Betaproteobacteria</taxon>
        <taxon>Burkholderiales</taxon>
        <taxon>Comamonadaceae</taxon>
        <taxon>Ramlibacter</taxon>
    </lineage>
</organism>
<keyword evidence="4" id="KW-1185">Reference proteome</keyword>
<accession>A0ABR9SBT9</accession>
<evidence type="ECO:0000313" key="4">
    <source>
        <dbReference type="Proteomes" id="UP000715965"/>
    </source>
</evidence>
<dbReference type="SUPFAM" id="SSF50129">
    <property type="entry name" value="GroES-like"/>
    <property type="match status" value="1"/>
</dbReference>
<feature type="domain" description="Enoyl reductase (ER)" evidence="2">
    <location>
        <begin position="12"/>
        <end position="325"/>
    </location>
</feature>
<gene>
    <name evidence="3" type="ORF">IM725_04175</name>
</gene>
<protein>
    <submittedName>
        <fullName evidence="3">Zinc-binding dehydrogenase</fullName>
    </submittedName>
</protein>
<dbReference type="PANTHER" id="PTHR44154:SF1">
    <property type="entry name" value="QUINONE OXIDOREDUCTASE"/>
    <property type="match status" value="1"/>
</dbReference>
<name>A0ABR9SBT9_9BURK</name>
<reference evidence="3 4" key="1">
    <citation type="submission" date="2020-10" db="EMBL/GenBank/DDBJ databases">
        <title>Draft genome of Ramlibacter aquaticus LMG 30558.</title>
        <authorList>
            <person name="Props R."/>
        </authorList>
    </citation>
    <scope>NUCLEOTIDE SEQUENCE [LARGE SCALE GENOMIC DNA]</scope>
    <source>
        <strain evidence="3 4">LMG 30558</strain>
    </source>
</reference>
<dbReference type="SUPFAM" id="SSF51735">
    <property type="entry name" value="NAD(P)-binding Rossmann-fold domains"/>
    <property type="match status" value="1"/>
</dbReference>
<dbReference type="RefSeq" id="WP_193779317.1">
    <property type="nucleotide sequence ID" value="NZ_JADDOJ010000010.1"/>
</dbReference>
<dbReference type="InterPro" id="IPR020843">
    <property type="entry name" value="ER"/>
</dbReference>
<dbReference type="InterPro" id="IPR011032">
    <property type="entry name" value="GroES-like_sf"/>
</dbReference>
<keyword evidence="1" id="KW-0521">NADP</keyword>
<sequence length="329" mass="33989">MKSWWMQSGPAGATLELRDVARPEPAAGQLLVRVHAAGLNRGEFSAGHAAPAAGGQGVPWKAIGGEAAGEVVAVGPGVQGFAPGDAVMGRCNGAFAEYVLMDTAEAMPRPAALSWEAAASLPLTWLVAFDMLVLQGGLRAGQWLLVNGVSSGVGVASLQLAKALQARVIGTSSAQHKLDALAPLGLDVGVCTRGPGFEAAVMAATQGQGVNLVVNAVGGSVFAEALRVMAFEGRLATVGHVDGVLRAEIDLEALHAKRLVVFGVSNRLRTKAQKSAAVPAFRAQVLPLFEQGRIRAVVDQVLDFDRLPEAKAHMEAGRHTGKIVLRVAG</sequence>
<dbReference type="Pfam" id="PF08240">
    <property type="entry name" value="ADH_N"/>
    <property type="match status" value="1"/>
</dbReference>
<dbReference type="PANTHER" id="PTHR44154">
    <property type="entry name" value="QUINONE OXIDOREDUCTASE"/>
    <property type="match status" value="1"/>
</dbReference>
<evidence type="ECO:0000313" key="3">
    <source>
        <dbReference type="EMBL" id="MBE7939770.1"/>
    </source>
</evidence>
<evidence type="ECO:0000259" key="2">
    <source>
        <dbReference type="SMART" id="SM00829"/>
    </source>
</evidence>
<evidence type="ECO:0000256" key="1">
    <source>
        <dbReference type="ARBA" id="ARBA00022857"/>
    </source>
</evidence>
<dbReference type="InterPro" id="IPR013149">
    <property type="entry name" value="ADH-like_C"/>
</dbReference>